<gene>
    <name evidence="9" type="primary">LOC129927239</name>
</gene>
<dbReference type="InterPro" id="IPR050751">
    <property type="entry name" value="ECM_structural_protein"/>
</dbReference>
<dbReference type="PROSITE" id="PS01187">
    <property type="entry name" value="EGF_CA"/>
    <property type="match status" value="2"/>
</dbReference>
<dbReference type="SMART" id="SM00179">
    <property type="entry name" value="EGF_CA"/>
    <property type="match status" value="4"/>
</dbReference>
<feature type="disulfide bond" evidence="6">
    <location>
        <begin position="344"/>
        <end position="361"/>
    </location>
</feature>
<dbReference type="InterPro" id="IPR001881">
    <property type="entry name" value="EGF-like_Ca-bd_dom"/>
</dbReference>
<sequence>MGTINVNKSVLMCLENTTVIVTTVKDVCSDFEKLNCSQGCTVDFKQNTSYCFCADGYNLVGKDTCEDINECEVSTKNLCSFKSGCVNRVPGYSCSCPPGSSLDNDGRNCNSPDSCVCKSGYRLNGTLCEDVNECLDPRLNTCQQTCQNSVGSYSCGCYKGFAYNASTNTCDDINECARQIDRCINTLGNYRCSCTPGYVLNRDGYTCDVTSVCTNSSLCQYQCINVNGNETCFCPKGQALNSDLRTCRDVDLCSSSSCSDLCSETPDNTSVICSCPPGKSLAANGIICQSCSDNFYGKDCSQQCNCNSFHSTCDKTNGTCLCNKGWTGPTCDDDVDECTNTSSCNSLKNEKCVNTPGSYSCSCQTGYYRPIATQDCTGKDYIYTGTLNQC</sequence>
<dbReference type="InterPro" id="IPR001774">
    <property type="entry name" value="DSL"/>
</dbReference>
<keyword evidence="4" id="KW-0677">Repeat</keyword>
<dbReference type="Gene3D" id="2.10.25.140">
    <property type="match status" value="1"/>
</dbReference>
<dbReference type="PANTHER" id="PTHR24034:SF209">
    <property type="entry name" value="EGF-LIKE DOMAIN-CONTAINING PROTEIN"/>
    <property type="match status" value="1"/>
</dbReference>
<keyword evidence="3" id="KW-0732">Signal</keyword>
<reference evidence="9" key="1">
    <citation type="submission" date="2025-08" db="UniProtKB">
        <authorList>
            <consortium name="RefSeq"/>
        </authorList>
    </citation>
    <scope>IDENTIFICATION</scope>
</reference>
<feature type="domain" description="EGF-like" evidence="7">
    <location>
        <begin position="67"/>
        <end position="110"/>
    </location>
</feature>
<dbReference type="SMART" id="SM00181">
    <property type="entry name" value="EGF"/>
    <property type="match status" value="8"/>
</dbReference>
<keyword evidence="8" id="KW-1185">Reference proteome</keyword>
<accession>A0A9W3AVE9</accession>
<dbReference type="PANTHER" id="PTHR24034">
    <property type="entry name" value="EGF-LIKE DOMAIN-CONTAINING PROTEIN"/>
    <property type="match status" value="1"/>
</dbReference>
<evidence type="ECO:0000256" key="3">
    <source>
        <dbReference type="ARBA" id="ARBA00022729"/>
    </source>
</evidence>
<dbReference type="Pfam" id="PF07645">
    <property type="entry name" value="EGF_CA"/>
    <property type="match status" value="4"/>
</dbReference>
<evidence type="ECO:0000313" key="9">
    <source>
        <dbReference type="RefSeq" id="XP_055891213.1"/>
    </source>
</evidence>
<organism evidence="8 9">
    <name type="scientific">Biomphalaria glabrata</name>
    <name type="common">Bloodfluke planorb</name>
    <name type="synonym">Freshwater snail</name>
    <dbReference type="NCBI Taxonomy" id="6526"/>
    <lineage>
        <taxon>Eukaryota</taxon>
        <taxon>Metazoa</taxon>
        <taxon>Spiralia</taxon>
        <taxon>Lophotrochozoa</taxon>
        <taxon>Mollusca</taxon>
        <taxon>Gastropoda</taxon>
        <taxon>Heterobranchia</taxon>
        <taxon>Euthyneura</taxon>
        <taxon>Panpulmonata</taxon>
        <taxon>Hygrophila</taxon>
        <taxon>Lymnaeoidea</taxon>
        <taxon>Planorbidae</taxon>
        <taxon>Biomphalaria</taxon>
    </lineage>
</organism>
<dbReference type="RefSeq" id="XP_055891213.1">
    <property type="nucleotide sequence ID" value="XM_056035238.1"/>
</dbReference>
<name>A0A9W3AVE9_BIOGL</name>
<dbReference type="SMART" id="SM00051">
    <property type="entry name" value="DSL"/>
    <property type="match status" value="1"/>
</dbReference>
<dbReference type="GO" id="GO:0016020">
    <property type="term" value="C:membrane"/>
    <property type="evidence" value="ECO:0007669"/>
    <property type="project" value="InterPro"/>
</dbReference>
<keyword evidence="5 6" id="KW-1015">Disulfide bond</keyword>
<keyword evidence="2 6" id="KW-0245">EGF-like domain</keyword>
<dbReference type="InterPro" id="IPR018097">
    <property type="entry name" value="EGF_Ca-bd_CS"/>
</dbReference>
<evidence type="ECO:0000256" key="5">
    <source>
        <dbReference type="ARBA" id="ARBA00023157"/>
    </source>
</evidence>
<dbReference type="CDD" id="cd00054">
    <property type="entry name" value="EGF_CA"/>
    <property type="match status" value="2"/>
</dbReference>
<dbReference type="InterPro" id="IPR009030">
    <property type="entry name" value="Growth_fac_rcpt_cys_sf"/>
</dbReference>
<evidence type="ECO:0000313" key="8">
    <source>
        <dbReference type="Proteomes" id="UP001165740"/>
    </source>
</evidence>
<dbReference type="GeneID" id="129927239"/>
<proteinExistence type="predicted"/>
<dbReference type="OMA" id="TENRCTH"/>
<feature type="domain" description="EGF-like" evidence="7">
    <location>
        <begin position="334"/>
        <end position="373"/>
    </location>
</feature>
<keyword evidence="1" id="KW-0217">Developmental protein</keyword>
<dbReference type="Proteomes" id="UP001165740">
    <property type="component" value="Chromosome 1"/>
</dbReference>
<evidence type="ECO:0000256" key="4">
    <source>
        <dbReference type="ARBA" id="ARBA00022737"/>
    </source>
</evidence>
<dbReference type="OrthoDB" id="6157673at2759"/>
<evidence type="ECO:0000256" key="1">
    <source>
        <dbReference type="ARBA" id="ARBA00022473"/>
    </source>
</evidence>
<dbReference type="GO" id="GO:0007154">
    <property type="term" value="P:cell communication"/>
    <property type="evidence" value="ECO:0007669"/>
    <property type="project" value="InterPro"/>
</dbReference>
<dbReference type="PROSITE" id="PS00022">
    <property type="entry name" value="EGF_1"/>
    <property type="match status" value="1"/>
</dbReference>
<dbReference type="PROSITE" id="PS01186">
    <property type="entry name" value="EGF_2"/>
    <property type="match status" value="2"/>
</dbReference>
<dbReference type="GO" id="GO:0005509">
    <property type="term" value="F:calcium ion binding"/>
    <property type="evidence" value="ECO:0007669"/>
    <property type="project" value="InterPro"/>
</dbReference>
<dbReference type="AlphaFoldDB" id="A0A9W3AVE9"/>
<dbReference type="SUPFAM" id="SSF57196">
    <property type="entry name" value="EGF/Laminin"/>
    <property type="match status" value="2"/>
</dbReference>
<dbReference type="InterPro" id="IPR000742">
    <property type="entry name" value="EGF"/>
</dbReference>
<evidence type="ECO:0000259" key="7">
    <source>
        <dbReference type="PROSITE" id="PS50026"/>
    </source>
</evidence>
<protein>
    <submittedName>
        <fullName evidence="9">Signal peptide, CUB and EGF-like domain-containing protein 1</fullName>
    </submittedName>
</protein>
<evidence type="ECO:0000256" key="6">
    <source>
        <dbReference type="PROSITE-ProRule" id="PRU00076"/>
    </source>
</evidence>
<dbReference type="InterPro" id="IPR000152">
    <property type="entry name" value="EGF-type_Asp/Asn_hydroxyl_site"/>
</dbReference>
<evidence type="ECO:0000256" key="2">
    <source>
        <dbReference type="ARBA" id="ARBA00022536"/>
    </source>
</evidence>
<dbReference type="Gene3D" id="2.10.25.10">
    <property type="entry name" value="Laminin"/>
    <property type="match status" value="7"/>
</dbReference>
<dbReference type="SUPFAM" id="SSF57184">
    <property type="entry name" value="Growth factor receptor domain"/>
    <property type="match status" value="2"/>
</dbReference>
<dbReference type="InterPro" id="IPR049883">
    <property type="entry name" value="NOTCH1_EGF-like"/>
</dbReference>
<dbReference type="PROSITE" id="PS00010">
    <property type="entry name" value="ASX_HYDROXYL"/>
    <property type="match status" value="2"/>
</dbReference>
<dbReference type="PROSITE" id="PS50026">
    <property type="entry name" value="EGF_3"/>
    <property type="match status" value="2"/>
</dbReference>
<comment type="caution">
    <text evidence="6">Lacks conserved residue(s) required for the propagation of feature annotation.</text>
</comment>